<dbReference type="PANTHER" id="PTHR11712:SF336">
    <property type="entry name" value="3-OXOACYL-[ACYL-CARRIER-PROTEIN] SYNTHASE, MITOCHONDRIAL"/>
    <property type="match status" value="1"/>
</dbReference>
<protein>
    <recommendedName>
        <fullName evidence="4 11">3-oxoacyl-[acyl-carrier-protein] synthase 2</fullName>
        <ecNumber evidence="3 11">2.3.1.179</ecNumber>
    </recommendedName>
</protein>
<dbReference type="Pfam" id="PF02801">
    <property type="entry name" value="Ketoacyl-synt_C"/>
    <property type="match status" value="1"/>
</dbReference>
<evidence type="ECO:0000259" key="13">
    <source>
        <dbReference type="PROSITE" id="PS52004"/>
    </source>
</evidence>
<sequence length="413" mass="42819">MMKRRVVVTGVGMVSPLGLDVPKSWEALLGGVSGIGPITRFDASDFAARIAGEVRGFDPATFIEKKEIKKMDPFIHYAIAAAQEAVDASGLSIRDDNATRVGVNIGSALGGLTIIEREHAKLHREGPHRVSPFFIPSSIINLASGQVSIRFGAKGPNLAPATACASGAHAIGEAFRLIQTGGADAMLCGGAEAAVTPTGIGGFAAIRALSTRNDEPTRASRPFDKQRDGFVMGEGAAILVLEEREQALARGCVPLAEMVGFGQSADAFHLTHPRDVGDGAARAMQQALADAGIAPAEVGYLNAHATSTPAGDAAEARAIRQVFGDAVSSLAVSSTKSMTGHLLGAAGALEAAITVLALRDGRIPPTINLDEPDVDLDCVPQMARERSLNYAMSNAFGFGGTNVSLVFRRVANG</sequence>
<dbReference type="Pfam" id="PF00109">
    <property type="entry name" value="ketoacyl-synt"/>
    <property type="match status" value="1"/>
</dbReference>
<evidence type="ECO:0000313" key="14">
    <source>
        <dbReference type="EMBL" id="QUW03137.1"/>
    </source>
</evidence>
<dbReference type="PANTHER" id="PTHR11712">
    <property type="entry name" value="POLYKETIDE SYNTHASE-RELATED"/>
    <property type="match status" value="1"/>
</dbReference>
<dbReference type="Proteomes" id="UP000676506">
    <property type="component" value="Chromosome 1"/>
</dbReference>
<dbReference type="NCBIfam" id="TIGR03150">
    <property type="entry name" value="fabF"/>
    <property type="match status" value="1"/>
</dbReference>
<dbReference type="EC" id="2.3.1.179" evidence="3 11"/>
<keyword evidence="15" id="KW-1185">Reference proteome</keyword>
<reference evidence="14 15" key="1">
    <citation type="submission" date="2021-03" db="EMBL/GenBank/DDBJ databases">
        <title>Genomic and phenotypic characterization of Chloracidobacterium isolates provides evidence for multiple species.</title>
        <authorList>
            <person name="Saini M.K."/>
            <person name="Costas A.M.G."/>
            <person name="Tank M."/>
            <person name="Bryant D.A."/>
        </authorList>
    </citation>
    <scope>NUCLEOTIDE SEQUENCE [LARGE SCALE GENOMIC DNA]</scope>
    <source>
        <strain evidence="14 15">BV2-C</strain>
    </source>
</reference>
<keyword evidence="7" id="KW-0276">Fatty acid metabolism</keyword>
<dbReference type="SMART" id="SM00825">
    <property type="entry name" value="PKS_KS"/>
    <property type="match status" value="1"/>
</dbReference>
<dbReference type="InterPro" id="IPR016039">
    <property type="entry name" value="Thiolase-like"/>
</dbReference>
<comment type="similarity">
    <text evidence="2 11 12">Belongs to the thiolase-like superfamily. Beta-ketoacyl-ACP synthases family.</text>
</comment>
<organism evidence="14 15">
    <name type="scientific">Chloracidobacterium validum</name>
    <dbReference type="NCBI Taxonomy" id="2821543"/>
    <lineage>
        <taxon>Bacteria</taxon>
        <taxon>Pseudomonadati</taxon>
        <taxon>Acidobacteriota</taxon>
        <taxon>Terriglobia</taxon>
        <taxon>Terriglobales</taxon>
        <taxon>Acidobacteriaceae</taxon>
        <taxon>Chloracidobacterium</taxon>
    </lineage>
</organism>
<evidence type="ECO:0000256" key="6">
    <source>
        <dbReference type="ARBA" id="ARBA00022679"/>
    </source>
</evidence>
<dbReference type="CDD" id="cd00834">
    <property type="entry name" value="KAS_I_II"/>
    <property type="match status" value="1"/>
</dbReference>
<dbReference type="InterPro" id="IPR014031">
    <property type="entry name" value="Ketoacyl_synth_C"/>
</dbReference>
<dbReference type="NCBIfam" id="NF004970">
    <property type="entry name" value="PRK06333.1"/>
    <property type="match status" value="1"/>
</dbReference>
<dbReference type="Gene3D" id="3.40.47.10">
    <property type="match status" value="1"/>
</dbReference>
<comment type="catalytic activity">
    <reaction evidence="11">
        <text>a fatty acyl-[ACP] + malonyl-[ACP] + H(+) = a 3-oxoacyl-[ACP] + holo-[ACP] + CO2</text>
        <dbReference type="Rhea" id="RHEA:22836"/>
        <dbReference type="Rhea" id="RHEA-COMP:9623"/>
        <dbReference type="Rhea" id="RHEA-COMP:9685"/>
        <dbReference type="Rhea" id="RHEA-COMP:9916"/>
        <dbReference type="Rhea" id="RHEA-COMP:14125"/>
        <dbReference type="ChEBI" id="CHEBI:15378"/>
        <dbReference type="ChEBI" id="CHEBI:16526"/>
        <dbReference type="ChEBI" id="CHEBI:64479"/>
        <dbReference type="ChEBI" id="CHEBI:78449"/>
        <dbReference type="ChEBI" id="CHEBI:78776"/>
        <dbReference type="ChEBI" id="CHEBI:138651"/>
    </reaction>
</comment>
<comment type="catalytic activity">
    <reaction evidence="11">
        <text>(9Z)-hexadecenoyl-[ACP] + malonyl-[ACP] + H(+) = 3-oxo-(11Z)-octadecenoyl-[ACP] + holo-[ACP] + CO2</text>
        <dbReference type="Rhea" id="RHEA:55040"/>
        <dbReference type="Rhea" id="RHEA-COMP:9623"/>
        <dbReference type="Rhea" id="RHEA-COMP:9685"/>
        <dbReference type="Rhea" id="RHEA-COMP:10800"/>
        <dbReference type="Rhea" id="RHEA-COMP:14074"/>
        <dbReference type="ChEBI" id="CHEBI:15378"/>
        <dbReference type="ChEBI" id="CHEBI:16526"/>
        <dbReference type="ChEBI" id="CHEBI:64479"/>
        <dbReference type="ChEBI" id="CHEBI:78449"/>
        <dbReference type="ChEBI" id="CHEBI:83989"/>
        <dbReference type="ChEBI" id="CHEBI:138538"/>
        <dbReference type="EC" id="2.3.1.179"/>
    </reaction>
</comment>
<evidence type="ECO:0000256" key="7">
    <source>
        <dbReference type="ARBA" id="ARBA00022832"/>
    </source>
</evidence>
<evidence type="ECO:0000256" key="5">
    <source>
        <dbReference type="ARBA" id="ARBA00022516"/>
    </source>
</evidence>
<evidence type="ECO:0000256" key="11">
    <source>
        <dbReference type="PIRNR" id="PIRNR000447"/>
    </source>
</evidence>
<dbReference type="InterPro" id="IPR000794">
    <property type="entry name" value="Beta-ketoacyl_synthase"/>
</dbReference>
<evidence type="ECO:0000256" key="8">
    <source>
        <dbReference type="ARBA" id="ARBA00023098"/>
    </source>
</evidence>
<dbReference type="InterPro" id="IPR020841">
    <property type="entry name" value="PKS_Beta-ketoAc_synthase_dom"/>
</dbReference>
<dbReference type="NCBIfam" id="NF005589">
    <property type="entry name" value="PRK07314.1"/>
    <property type="match status" value="1"/>
</dbReference>
<keyword evidence="8" id="KW-0443">Lipid metabolism</keyword>
<dbReference type="InterPro" id="IPR018201">
    <property type="entry name" value="Ketoacyl_synth_AS"/>
</dbReference>
<evidence type="ECO:0000256" key="3">
    <source>
        <dbReference type="ARBA" id="ARBA00012356"/>
    </source>
</evidence>
<dbReference type="GO" id="GO:0004315">
    <property type="term" value="F:3-oxoacyl-[acyl-carrier-protein] synthase activity"/>
    <property type="evidence" value="ECO:0007669"/>
    <property type="project" value="UniProtKB-EC"/>
</dbReference>
<dbReference type="EMBL" id="CP072648">
    <property type="protein sequence ID" value="QUW03137.1"/>
    <property type="molecule type" value="Genomic_DNA"/>
</dbReference>
<keyword evidence="5 11" id="KW-0444">Lipid biosynthesis</keyword>
<name>A0ABX8B9P6_9BACT</name>
<dbReference type="SUPFAM" id="SSF53901">
    <property type="entry name" value="Thiolase-like"/>
    <property type="match status" value="2"/>
</dbReference>
<dbReference type="PROSITE" id="PS00606">
    <property type="entry name" value="KS3_1"/>
    <property type="match status" value="1"/>
</dbReference>
<dbReference type="PROSITE" id="PS52004">
    <property type="entry name" value="KS3_2"/>
    <property type="match status" value="1"/>
</dbReference>
<gene>
    <name evidence="14" type="primary">fabF</name>
    <name evidence="14" type="ORF">J8C06_01440</name>
</gene>
<evidence type="ECO:0000313" key="15">
    <source>
        <dbReference type="Proteomes" id="UP000676506"/>
    </source>
</evidence>
<feature type="domain" description="Ketosynthase family 3 (KS3)" evidence="13">
    <location>
        <begin position="3"/>
        <end position="409"/>
    </location>
</feature>
<keyword evidence="10 11" id="KW-0012">Acyltransferase</keyword>
<dbReference type="InterPro" id="IPR014030">
    <property type="entry name" value="Ketoacyl_synth_N"/>
</dbReference>
<evidence type="ECO:0000256" key="4">
    <source>
        <dbReference type="ARBA" id="ARBA00014657"/>
    </source>
</evidence>
<accession>A0ABX8B9P6</accession>
<evidence type="ECO:0000256" key="9">
    <source>
        <dbReference type="ARBA" id="ARBA00023160"/>
    </source>
</evidence>
<evidence type="ECO:0000256" key="12">
    <source>
        <dbReference type="RuleBase" id="RU003694"/>
    </source>
</evidence>
<keyword evidence="9 11" id="KW-0275">Fatty acid biosynthesis</keyword>
<dbReference type="InterPro" id="IPR017568">
    <property type="entry name" value="3-oxoacyl-ACP_synth-2"/>
</dbReference>
<comment type="pathway">
    <text evidence="1 11">Lipid metabolism; fatty acid biosynthesis.</text>
</comment>
<dbReference type="RefSeq" id="WP_211429028.1">
    <property type="nucleotide sequence ID" value="NZ_CP072648.1"/>
</dbReference>
<evidence type="ECO:0000256" key="1">
    <source>
        <dbReference type="ARBA" id="ARBA00005194"/>
    </source>
</evidence>
<dbReference type="PIRSF" id="PIRSF000447">
    <property type="entry name" value="KAS_II"/>
    <property type="match status" value="1"/>
</dbReference>
<evidence type="ECO:0000256" key="10">
    <source>
        <dbReference type="ARBA" id="ARBA00023315"/>
    </source>
</evidence>
<evidence type="ECO:0000256" key="2">
    <source>
        <dbReference type="ARBA" id="ARBA00008467"/>
    </source>
</evidence>
<proteinExistence type="inferred from homology"/>
<comment type="function">
    <text evidence="11">Involved in the type II fatty acid elongation cycle. Catalyzes the elongation of a wide range of acyl-ACP by the addition of two carbons from malonyl-ACP to an acyl acceptor. Can efficiently catalyze the conversion of palmitoleoyl-ACP (cis-hexadec-9-enoyl-ACP) to cis-vaccenoyl-ACP (cis-octadec-11-enoyl-ACP), an essential step in the thermal regulation of fatty acid composition.</text>
</comment>
<keyword evidence="6 11" id="KW-0808">Transferase</keyword>